<dbReference type="SMART" id="SM00744">
    <property type="entry name" value="RINGv"/>
    <property type="match status" value="1"/>
</dbReference>
<dbReference type="GO" id="GO:0061630">
    <property type="term" value="F:ubiquitin protein ligase activity"/>
    <property type="evidence" value="ECO:0007669"/>
    <property type="project" value="TreeGrafter"/>
</dbReference>
<evidence type="ECO:0000256" key="1">
    <source>
        <dbReference type="ARBA" id="ARBA00022723"/>
    </source>
</evidence>
<dbReference type="OrthoDB" id="8062037at2759"/>
<dbReference type="SUPFAM" id="SSF57850">
    <property type="entry name" value="RING/U-box"/>
    <property type="match status" value="1"/>
</dbReference>
<keyword evidence="2 4" id="KW-0863">Zinc-finger</keyword>
<evidence type="ECO:0000313" key="6">
    <source>
        <dbReference type="EMBL" id="CAA7403768.1"/>
    </source>
</evidence>
<name>A0A7I8L370_SPIIN</name>
<gene>
    <name evidence="6" type="ORF">SI8410_10014446</name>
</gene>
<dbReference type="EMBL" id="LR746273">
    <property type="protein sequence ID" value="CAA7403768.1"/>
    <property type="molecule type" value="Genomic_DNA"/>
</dbReference>
<evidence type="ECO:0000256" key="3">
    <source>
        <dbReference type="ARBA" id="ARBA00022833"/>
    </source>
</evidence>
<dbReference type="GO" id="GO:0016567">
    <property type="term" value="P:protein ubiquitination"/>
    <property type="evidence" value="ECO:0007669"/>
    <property type="project" value="TreeGrafter"/>
</dbReference>
<dbReference type="SMART" id="SM00184">
    <property type="entry name" value="RING"/>
    <property type="match status" value="1"/>
</dbReference>
<dbReference type="AlphaFoldDB" id="A0A7I8L370"/>
<evidence type="ECO:0000259" key="5">
    <source>
        <dbReference type="PROSITE" id="PS50089"/>
    </source>
</evidence>
<reference evidence="6" key="1">
    <citation type="submission" date="2020-02" db="EMBL/GenBank/DDBJ databases">
        <authorList>
            <person name="Scholz U."/>
            <person name="Mascher M."/>
            <person name="Fiebig A."/>
        </authorList>
    </citation>
    <scope>NUCLEOTIDE SEQUENCE</scope>
</reference>
<feature type="domain" description="RING-type" evidence="5">
    <location>
        <begin position="111"/>
        <end position="154"/>
    </location>
</feature>
<dbReference type="InterPro" id="IPR013083">
    <property type="entry name" value="Znf_RING/FYVE/PHD"/>
</dbReference>
<dbReference type="InterPro" id="IPR011016">
    <property type="entry name" value="Znf_RING-CH"/>
</dbReference>
<accession>A0A7I8L370</accession>
<sequence>MGFPVGYSEFLLPKVCLHLVFLLGHIRRLISWIFEALGLGDLLLDAEISPSARAAARDYSAAAASERHRGRQGHGGGEIQSAAAAALIQEMLPVARVEELRAEGWDIPEDCAVCLQEFAAGDEARRPGNCRHVFHRCCLDRWTEHDQRTCPLCRTPLVPEELQEAFDGRIWAAAGEVPPFVHYYGDGEGFEYDSAAVDLFRQYSPSPLASAAAAAAAASS</sequence>
<proteinExistence type="predicted"/>
<dbReference type="Pfam" id="PF13639">
    <property type="entry name" value="zf-RING_2"/>
    <property type="match status" value="1"/>
</dbReference>
<evidence type="ECO:0000313" key="7">
    <source>
        <dbReference type="Proteomes" id="UP000663760"/>
    </source>
</evidence>
<organism evidence="6 7">
    <name type="scientific">Spirodela intermedia</name>
    <name type="common">Intermediate duckweed</name>
    <dbReference type="NCBI Taxonomy" id="51605"/>
    <lineage>
        <taxon>Eukaryota</taxon>
        <taxon>Viridiplantae</taxon>
        <taxon>Streptophyta</taxon>
        <taxon>Embryophyta</taxon>
        <taxon>Tracheophyta</taxon>
        <taxon>Spermatophyta</taxon>
        <taxon>Magnoliopsida</taxon>
        <taxon>Liliopsida</taxon>
        <taxon>Araceae</taxon>
        <taxon>Lemnoideae</taxon>
        <taxon>Spirodela</taxon>
    </lineage>
</organism>
<keyword evidence="1" id="KW-0479">Metal-binding</keyword>
<evidence type="ECO:0000256" key="2">
    <source>
        <dbReference type="ARBA" id="ARBA00022771"/>
    </source>
</evidence>
<keyword evidence="3" id="KW-0862">Zinc</keyword>
<dbReference type="Gene3D" id="3.30.40.10">
    <property type="entry name" value="Zinc/RING finger domain, C3HC4 (zinc finger)"/>
    <property type="match status" value="1"/>
</dbReference>
<dbReference type="InterPro" id="IPR001841">
    <property type="entry name" value="Znf_RING"/>
</dbReference>
<keyword evidence="7" id="KW-1185">Reference proteome</keyword>
<evidence type="ECO:0000256" key="4">
    <source>
        <dbReference type="PROSITE-ProRule" id="PRU00175"/>
    </source>
</evidence>
<dbReference type="PANTHER" id="PTHR45969:SF33">
    <property type="entry name" value="RING ZINC FINGER PROTEIN-RELATED"/>
    <property type="match status" value="1"/>
</dbReference>
<dbReference type="PANTHER" id="PTHR45969">
    <property type="entry name" value="RING ZINC FINGER PROTEIN-RELATED"/>
    <property type="match status" value="1"/>
</dbReference>
<dbReference type="Proteomes" id="UP000663760">
    <property type="component" value="Chromosome 10"/>
</dbReference>
<protein>
    <recommendedName>
        <fullName evidence="5">RING-type domain-containing protein</fullName>
    </recommendedName>
</protein>
<dbReference type="GO" id="GO:0008270">
    <property type="term" value="F:zinc ion binding"/>
    <property type="evidence" value="ECO:0007669"/>
    <property type="project" value="UniProtKB-KW"/>
</dbReference>
<dbReference type="PROSITE" id="PS50089">
    <property type="entry name" value="ZF_RING_2"/>
    <property type="match status" value="1"/>
</dbReference>